<evidence type="ECO:0000256" key="4">
    <source>
        <dbReference type="ARBA" id="ARBA00022989"/>
    </source>
</evidence>
<feature type="transmembrane region" description="Helical" evidence="7">
    <location>
        <begin position="142"/>
        <end position="168"/>
    </location>
</feature>
<dbReference type="PRINTS" id="PR00237">
    <property type="entry name" value="GPCRRHODOPSN"/>
</dbReference>
<feature type="transmembrane region" description="Helical" evidence="7">
    <location>
        <begin position="174"/>
        <end position="196"/>
    </location>
</feature>
<keyword evidence="3 7" id="KW-0812">Transmembrane</keyword>
<evidence type="ECO:0000256" key="2">
    <source>
        <dbReference type="ARBA" id="ARBA00022475"/>
    </source>
</evidence>
<dbReference type="Pfam" id="PF00001">
    <property type="entry name" value="7tm_1"/>
    <property type="match status" value="1"/>
</dbReference>
<keyword evidence="4 7" id="KW-1133">Transmembrane helix</keyword>
<name>A0ABD3W0S2_SINWO</name>
<evidence type="ECO:0000313" key="9">
    <source>
        <dbReference type="EMBL" id="KAL3867444.1"/>
    </source>
</evidence>
<keyword evidence="5 7" id="KW-0472">Membrane</keyword>
<protein>
    <recommendedName>
        <fullName evidence="8">G-protein coupled receptors family 1 profile domain-containing protein</fullName>
    </recommendedName>
</protein>
<gene>
    <name evidence="9" type="ORF">ACJMK2_044646</name>
</gene>
<feature type="transmembrane region" description="Helical" evidence="7">
    <location>
        <begin position="30"/>
        <end position="51"/>
    </location>
</feature>
<evidence type="ECO:0000313" key="10">
    <source>
        <dbReference type="Proteomes" id="UP001634394"/>
    </source>
</evidence>
<dbReference type="InterPro" id="IPR000276">
    <property type="entry name" value="GPCR_Rhodpsn"/>
</dbReference>
<keyword evidence="10" id="KW-1185">Reference proteome</keyword>
<reference evidence="9 10" key="1">
    <citation type="submission" date="2024-11" db="EMBL/GenBank/DDBJ databases">
        <title>Chromosome-level genome assembly of the freshwater bivalve Anodonta woodiana.</title>
        <authorList>
            <person name="Chen X."/>
        </authorList>
    </citation>
    <scope>NUCLEOTIDE SEQUENCE [LARGE SCALE GENOMIC DNA]</scope>
    <source>
        <strain evidence="9">MN2024</strain>
        <tissue evidence="9">Gills</tissue>
    </source>
</reference>
<keyword evidence="6" id="KW-0675">Receptor</keyword>
<organism evidence="9 10">
    <name type="scientific">Sinanodonta woodiana</name>
    <name type="common">Chinese pond mussel</name>
    <name type="synonym">Anodonta woodiana</name>
    <dbReference type="NCBI Taxonomy" id="1069815"/>
    <lineage>
        <taxon>Eukaryota</taxon>
        <taxon>Metazoa</taxon>
        <taxon>Spiralia</taxon>
        <taxon>Lophotrochozoa</taxon>
        <taxon>Mollusca</taxon>
        <taxon>Bivalvia</taxon>
        <taxon>Autobranchia</taxon>
        <taxon>Heteroconchia</taxon>
        <taxon>Palaeoheterodonta</taxon>
        <taxon>Unionida</taxon>
        <taxon>Unionoidea</taxon>
        <taxon>Unionidae</taxon>
        <taxon>Unioninae</taxon>
        <taxon>Sinanodonta</taxon>
    </lineage>
</organism>
<dbReference type="EMBL" id="JBJQND010000009">
    <property type="protein sequence ID" value="KAL3867444.1"/>
    <property type="molecule type" value="Genomic_DNA"/>
</dbReference>
<feature type="transmembrane region" description="Helical" evidence="7">
    <location>
        <begin position="63"/>
        <end position="83"/>
    </location>
</feature>
<comment type="caution">
    <text evidence="9">The sequence shown here is derived from an EMBL/GenBank/DDBJ whole genome shotgun (WGS) entry which is preliminary data.</text>
</comment>
<evidence type="ECO:0000256" key="5">
    <source>
        <dbReference type="ARBA" id="ARBA00023136"/>
    </source>
</evidence>
<dbReference type="AlphaFoldDB" id="A0ABD3W0S2"/>
<evidence type="ECO:0000259" key="8">
    <source>
        <dbReference type="PROSITE" id="PS50262"/>
    </source>
</evidence>
<comment type="subcellular location">
    <subcellularLocation>
        <location evidence="1">Cell membrane</location>
        <topology evidence="1">Multi-pass membrane protein</topology>
    </subcellularLocation>
</comment>
<keyword evidence="2" id="KW-1003">Cell membrane</keyword>
<dbReference type="Gene3D" id="1.20.1070.10">
    <property type="entry name" value="Rhodopsin 7-helix transmembrane proteins"/>
    <property type="match status" value="1"/>
</dbReference>
<dbReference type="Proteomes" id="UP001634394">
    <property type="component" value="Unassembled WGS sequence"/>
</dbReference>
<dbReference type="InterPro" id="IPR017452">
    <property type="entry name" value="GPCR_Rhodpsn_7TM"/>
</dbReference>
<evidence type="ECO:0000256" key="3">
    <source>
        <dbReference type="ARBA" id="ARBA00022692"/>
    </source>
</evidence>
<dbReference type="SUPFAM" id="SSF81321">
    <property type="entry name" value="Family A G protein-coupled receptor-like"/>
    <property type="match status" value="1"/>
</dbReference>
<dbReference type="PANTHER" id="PTHR24241">
    <property type="entry name" value="NEUROPEPTIDE RECEPTOR-RELATED G-PROTEIN COUPLED RECEPTOR"/>
    <property type="match status" value="1"/>
</dbReference>
<dbReference type="GO" id="GO:0005886">
    <property type="term" value="C:plasma membrane"/>
    <property type="evidence" value="ECO:0007669"/>
    <property type="project" value="UniProtKB-SubCell"/>
</dbReference>
<sequence length="197" mass="22281">MNVTNSNIGSNVTSESPLPTFNDVALVKTLIYGAMFFISLFGNIATLIQMYRMRRRKSTINTLIVNLATADLIVSFFCTGTEVVWNATVQWYAGEVMCKSVKFLQAFGLNLSTCITIVISLDRCFVIIDPMSRNKAPQRVKIMIAVSWAWCLIFSIPQVRFTFFPYIIFRLYNILYVSASSSFLIIIAFGCTRIVLM</sequence>
<evidence type="ECO:0000256" key="7">
    <source>
        <dbReference type="SAM" id="Phobius"/>
    </source>
</evidence>
<feature type="transmembrane region" description="Helical" evidence="7">
    <location>
        <begin position="103"/>
        <end position="121"/>
    </location>
</feature>
<proteinExistence type="predicted"/>
<dbReference type="PROSITE" id="PS50262">
    <property type="entry name" value="G_PROTEIN_RECEP_F1_2"/>
    <property type="match status" value="1"/>
</dbReference>
<evidence type="ECO:0000256" key="1">
    <source>
        <dbReference type="ARBA" id="ARBA00004651"/>
    </source>
</evidence>
<evidence type="ECO:0000256" key="6">
    <source>
        <dbReference type="ARBA" id="ARBA00023170"/>
    </source>
</evidence>
<accession>A0ABD3W0S2</accession>
<feature type="domain" description="G-protein coupled receptors family 1 profile" evidence="8">
    <location>
        <begin position="42"/>
        <end position="197"/>
    </location>
</feature>
<dbReference type="PANTHER" id="PTHR24241:SF59">
    <property type="entry name" value="ADIPOKINETIC HORMONE RECEPTOR, ISOFORM C"/>
    <property type="match status" value="1"/>
</dbReference>